<sequence>MNKRALLMNEKDNVITVIDAVQSGDVITVTRKDGTVVGDLKALEAADRYHKLAYLDLEPGDLVTKYGQTIGRATCAIRRGEYVHVHNIESVKTND</sequence>
<evidence type="ECO:0000259" key="2">
    <source>
        <dbReference type="SMART" id="SM00858"/>
    </source>
</evidence>
<evidence type="ECO:0000313" key="4">
    <source>
        <dbReference type="Proteomes" id="UP000273154"/>
    </source>
</evidence>
<dbReference type="AlphaFoldDB" id="A0A3G9K2I0"/>
<feature type="domain" description="SAF" evidence="2">
    <location>
        <begin position="12"/>
        <end position="89"/>
    </location>
</feature>
<dbReference type="GO" id="GO:0016829">
    <property type="term" value="F:lyase activity"/>
    <property type="evidence" value="ECO:0007669"/>
    <property type="project" value="UniProtKB-KW"/>
</dbReference>
<evidence type="ECO:0000256" key="1">
    <source>
        <dbReference type="ARBA" id="ARBA00023239"/>
    </source>
</evidence>
<keyword evidence="4" id="KW-1185">Reference proteome</keyword>
<organism evidence="3 4">
    <name type="scientific">Parolsenella catena</name>
    <dbReference type="NCBI Taxonomy" id="2003188"/>
    <lineage>
        <taxon>Bacteria</taxon>
        <taxon>Bacillati</taxon>
        <taxon>Actinomycetota</taxon>
        <taxon>Coriobacteriia</taxon>
        <taxon>Coriobacteriales</taxon>
        <taxon>Atopobiaceae</taxon>
        <taxon>Parolsenella</taxon>
    </lineage>
</organism>
<dbReference type="RefSeq" id="WP_068540838.1">
    <property type="nucleotide sequence ID" value="NZ_AP019367.1"/>
</dbReference>
<keyword evidence="1" id="KW-0456">Lyase</keyword>
<evidence type="ECO:0000313" key="3">
    <source>
        <dbReference type="EMBL" id="BBH50646.1"/>
    </source>
</evidence>
<dbReference type="OrthoDB" id="9770545at2"/>
<dbReference type="SMART" id="SM00858">
    <property type="entry name" value="SAF"/>
    <property type="match status" value="1"/>
</dbReference>
<dbReference type="InterPro" id="IPR044144">
    <property type="entry name" value="SAF_UxaA/GarD"/>
</dbReference>
<dbReference type="Gene3D" id="2.30.130.110">
    <property type="match status" value="1"/>
</dbReference>
<dbReference type="CDD" id="cd11613">
    <property type="entry name" value="SAF_AH_GD"/>
    <property type="match status" value="1"/>
</dbReference>
<dbReference type="Pfam" id="PF08666">
    <property type="entry name" value="SAF"/>
    <property type="match status" value="1"/>
</dbReference>
<dbReference type="EMBL" id="AP019367">
    <property type="protein sequence ID" value="BBH50646.1"/>
    <property type="molecule type" value="Genomic_DNA"/>
</dbReference>
<dbReference type="InterPro" id="IPR013974">
    <property type="entry name" value="SAF"/>
</dbReference>
<proteinExistence type="predicted"/>
<dbReference type="Proteomes" id="UP000273154">
    <property type="component" value="Chromosome"/>
</dbReference>
<reference evidence="4" key="1">
    <citation type="submission" date="2018-11" db="EMBL/GenBank/DDBJ databases">
        <title>Comparative genomics of Parolsenella catena and Libanicoccus massiliensis: Reclassification of Libanicoccus massiliensis as Parolsenella massiliensis comb. nov.</title>
        <authorList>
            <person name="Sakamoto M."/>
            <person name="Ikeyama N."/>
            <person name="Murakami T."/>
            <person name="Mori H."/>
            <person name="Yuki M."/>
            <person name="Ohkuma M."/>
        </authorList>
    </citation>
    <scope>NUCLEOTIDE SEQUENCE [LARGE SCALE GENOMIC DNA]</scope>
    <source>
        <strain evidence="4">JCM 31932</strain>
    </source>
</reference>
<accession>A0A3G9K2I0</accession>
<gene>
    <name evidence="3" type="ORF">Pcatena_12330</name>
</gene>
<name>A0A3G9K2I0_9ACTN</name>
<protein>
    <submittedName>
        <fullName evidence="3">D-galactarate dehydratase</fullName>
    </submittedName>
</protein>
<dbReference type="GeneID" id="88849366"/>
<dbReference type="KEGG" id="pcat:Pcatena_12330"/>